<dbReference type="Pfam" id="PF03992">
    <property type="entry name" value="ABM"/>
    <property type="match status" value="1"/>
</dbReference>
<organism evidence="2 3">
    <name type="scientific">Pseudomonas syringae pv. theae</name>
    <dbReference type="NCBI Taxonomy" id="103985"/>
    <lineage>
        <taxon>Bacteria</taxon>
        <taxon>Pseudomonadati</taxon>
        <taxon>Pseudomonadota</taxon>
        <taxon>Gammaproteobacteria</taxon>
        <taxon>Pseudomonadales</taxon>
        <taxon>Pseudomonadaceae</taxon>
        <taxon>Pseudomonas</taxon>
        <taxon>Pseudomonas syringae</taxon>
    </lineage>
</organism>
<protein>
    <recommendedName>
        <fullName evidence="1">ABM domain-containing protein</fullName>
    </recommendedName>
</protein>
<accession>A0A0N8TJT2</accession>
<dbReference type="EMBL" id="RBTL01000103">
    <property type="protein sequence ID" value="RMT70830.1"/>
    <property type="molecule type" value="Genomic_DNA"/>
</dbReference>
<name>A0A0N8TJT2_PSESX</name>
<dbReference type="Proteomes" id="UP000282636">
    <property type="component" value="Unassembled WGS sequence"/>
</dbReference>
<gene>
    <name evidence="2" type="ORF">ALP44_04805</name>
</gene>
<comment type="caution">
    <text evidence="2">The sequence shown here is derived from an EMBL/GenBank/DDBJ whole genome shotgun (WGS) entry which is preliminary data.</text>
</comment>
<proteinExistence type="predicted"/>
<evidence type="ECO:0000313" key="3">
    <source>
        <dbReference type="Proteomes" id="UP000282636"/>
    </source>
</evidence>
<dbReference type="AlphaFoldDB" id="A0A0N8TJT2"/>
<feature type="domain" description="ABM" evidence="1">
    <location>
        <begin position="9"/>
        <end position="65"/>
    </location>
</feature>
<sequence length="103" mass="11433">MATECINTIEIRLVEPLDSTFAQTARTYIDGLQSACGCLDYTLTRIPREPGLWRLTGYWESESLMTRSFDDAPMMQLLDYLIDTGASLSFGSFVSLVTAAHGN</sequence>
<evidence type="ECO:0000313" key="2">
    <source>
        <dbReference type="EMBL" id="RMT70830.1"/>
    </source>
</evidence>
<dbReference type="SUPFAM" id="SSF54909">
    <property type="entry name" value="Dimeric alpha+beta barrel"/>
    <property type="match status" value="1"/>
</dbReference>
<dbReference type="InterPro" id="IPR007138">
    <property type="entry name" value="ABM_dom"/>
</dbReference>
<dbReference type="InterPro" id="IPR011008">
    <property type="entry name" value="Dimeric_a/b-barrel"/>
</dbReference>
<reference evidence="2 3" key="1">
    <citation type="submission" date="2018-08" db="EMBL/GenBank/DDBJ databases">
        <title>Recombination of ecologically and evolutionarily significant loci maintains genetic cohesion in the Pseudomonas syringae species complex.</title>
        <authorList>
            <person name="Dillon M."/>
            <person name="Thakur S."/>
            <person name="Almeida R.N.D."/>
            <person name="Weir B.S."/>
            <person name="Guttman D.S."/>
        </authorList>
    </citation>
    <scope>NUCLEOTIDE SEQUENCE [LARGE SCALE GENOMIC DNA]</scope>
    <source>
        <strain evidence="2 3">ICMP 3934</strain>
    </source>
</reference>
<dbReference type="RefSeq" id="WP_019332855.1">
    <property type="nucleotide sequence ID" value="NZ_BQUM01000037.1"/>
</dbReference>
<evidence type="ECO:0000259" key="1">
    <source>
        <dbReference type="Pfam" id="PF03992"/>
    </source>
</evidence>